<dbReference type="InterPro" id="IPR001645">
    <property type="entry name" value="Folylpolyglutamate_synth"/>
</dbReference>
<accession>A0A5M6DMY2</accession>
<dbReference type="AlphaFoldDB" id="A0A5M6DMY2"/>
<comment type="pathway">
    <text evidence="4">Cofactor biosynthesis; tetrahydrofolylpolyglutamate biosynthesis.</text>
</comment>
<dbReference type="SUPFAM" id="SSF53244">
    <property type="entry name" value="MurD-like peptide ligases, peptide-binding domain"/>
    <property type="match status" value="1"/>
</dbReference>
<dbReference type="PANTHER" id="PTHR11136:SF0">
    <property type="entry name" value="DIHYDROFOLATE SYNTHETASE-RELATED"/>
    <property type="match status" value="1"/>
</dbReference>
<evidence type="ECO:0000313" key="26">
    <source>
        <dbReference type="Proteomes" id="UP000323426"/>
    </source>
</evidence>
<evidence type="ECO:0000256" key="9">
    <source>
        <dbReference type="ARBA" id="ARBA00022598"/>
    </source>
</evidence>
<evidence type="ECO:0000256" key="8">
    <source>
        <dbReference type="ARBA" id="ARBA00019357"/>
    </source>
</evidence>
<keyword evidence="13" id="KW-0460">Magnesium</keyword>
<comment type="similarity">
    <text evidence="5 22">Belongs to the folylpolyglutamate synthase family.</text>
</comment>
<proteinExistence type="inferred from homology"/>
<dbReference type="Pfam" id="PF08245">
    <property type="entry name" value="Mur_ligase_M"/>
    <property type="match status" value="1"/>
</dbReference>
<dbReference type="GO" id="GO:0008841">
    <property type="term" value="F:dihydrofolate synthase activity"/>
    <property type="evidence" value="ECO:0007669"/>
    <property type="project" value="UniProtKB-EC"/>
</dbReference>
<dbReference type="FunFam" id="3.40.1190.10:FF:000011">
    <property type="entry name" value="Folylpolyglutamate synthase/dihydrofolate synthase"/>
    <property type="match status" value="1"/>
</dbReference>
<evidence type="ECO:0000256" key="7">
    <source>
        <dbReference type="ARBA" id="ARBA00013025"/>
    </source>
</evidence>
<comment type="catalytic activity">
    <reaction evidence="21">
        <text>7,8-dihydropteroate + L-glutamate + ATP = 7,8-dihydrofolate + ADP + phosphate + H(+)</text>
        <dbReference type="Rhea" id="RHEA:23584"/>
        <dbReference type="ChEBI" id="CHEBI:15378"/>
        <dbReference type="ChEBI" id="CHEBI:17839"/>
        <dbReference type="ChEBI" id="CHEBI:29985"/>
        <dbReference type="ChEBI" id="CHEBI:30616"/>
        <dbReference type="ChEBI" id="CHEBI:43474"/>
        <dbReference type="ChEBI" id="CHEBI:57451"/>
        <dbReference type="ChEBI" id="CHEBI:456216"/>
        <dbReference type="EC" id="6.3.2.12"/>
    </reaction>
</comment>
<keyword evidence="12 22" id="KW-0067">ATP-binding</keyword>
<dbReference type="Proteomes" id="UP000323426">
    <property type="component" value="Unassembled WGS sequence"/>
</dbReference>
<comment type="catalytic activity">
    <reaction evidence="20">
        <text>(6R)-5,10-methylenetetrahydrofolyl-(gamma-L-Glu)(n) + L-glutamate + ATP = (6R)-5,10-methylenetetrahydrofolyl-(gamma-L-Glu)(n+1) + ADP + phosphate + H(+)</text>
        <dbReference type="Rhea" id="RHEA:51912"/>
        <dbReference type="Rhea" id="RHEA-COMP:13257"/>
        <dbReference type="Rhea" id="RHEA-COMP:13258"/>
        <dbReference type="ChEBI" id="CHEBI:15378"/>
        <dbReference type="ChEBI" id="CHEBI:29985"/>
        <dbReference type="ChEBI" id="CHEBI:30616"/>
        <dbReference type="ChEBI" id="CHEBI:43474"/>
        <dbReference type="ChEBI" id="CHEBI:136572"/>
        <dbReference type="ChEBI" id="CHEBI:456216"/>
        <dbReference type="EC" id="6.3.2.17"/>
    </reaction>
</comment>
<evidence type="ECO:0000256" key="21">
    <source>
        <dbReference type="ARBA" id="ARBA00049161"/>
    </source>
</evidence>
<evidence type="ECO:0000259" key="24">
    <source>
        <dbReference type="Pfam" id="PF08245"/>
    </source>
</evidence>
<keyword evidence="10" id="KW-0479">Metal-binding</keyword>
<dbReference type="PIRSF" id="PIRSF001563">
    <property type="entry name" value="Folylpolyglu_synth"/>
    <property type="match status" value="1"/>
</dbReference>
<dbReference type="RefSeq" id="WP_150087654.1">
    <property type="nucleotide sequence ID" value="NZ_VWSF01000004.1"/>
</dbReference>
<dbReference type="GO" id="GO:0005737">
    <property type="term" value="C:cytoplasm"/>
    <property type="evidence" value="ECO:0007669"/>
    <property type="project" value="TreeGrafter"/>
</dbReference>
<dbReference type="EC" id="6.3.2.12" evidence="6"/>
<dbReference type="InterPro" id="IPR036615">
    <property type="entry name" value="Mur_ligase_C_dom_sf"/>
</dbReference>
<dbReference type="InterPro" id="IPR018109">
    <property type="entry name" value="Folylpolyglutamate_synth_CS"/>
</dbReference>
<evidence type="ECO:0000256" key="3">
    <source>
        <dbReference type="ARBA" id="ARBA00004799"/>
    </source>
</evidence>
<reference evidence="25 26" key="1">
    <citation type="submission" date="2019-09" db="EMBL/GenBank/DDBJ databases">
        <title>Genome sequence and assembly of Adhaeribacter sp.</title>
        <authorList>
            <person name="Chhetri G."/>
        </authorList>
    </citation>
    <scope>NUCLEOTIDE SEQUENCE [LARGE SCALE GENOMIC DNA]</scope>
    <source>
        <strain evidence="25 26">DK36</strain>
    </source>
</reference>
<dbReference type="GO" id="GO:0046872">
    <property type="term" value="F:metal ion binding"/>
    <property type="evidence" value="ECO:0007669"/>
    <property type="project" value="UniProtKB-KW"/>
</dbReference>
<dbReference type="Pfam" id="PF02875">
    <property type="entry name" value="Mur_ligase_C"/>
    <property type="match status" value="1"/>
</dbReference>
<keyword evidence="14" id="KW-0289">Folate biosynthesis</keyword>
<comment type="pathway">
    <text evidence="3">Cofactor biosynthesis; tetrahydrofolate biosynthesis; 7,8-dihydrofolate from 2-amino-4-hydroxy-6-hydroxymethyl-7,8-dihydropteridine diphosphate and 4-aminobenzoate: step 2/2.</text>
</comment>
<evidence type="ECO:0000256" key="22">
    <source>
        <dbReference type="PIRNR" id="PIRNR001563"/>
    </source>
</evidence>
<comment type="catalytic activity">
    <reaction evidence="18">
        <text>(6S)-5,6,7,8-tetrahydrofolyl-(gamma-L-Glu)(n) + L-glutamate + ATP = (6S)-5,6,7,8-tetrahydrofolyl-(gamma-L-Glu)(n+1) + ADP + phosphate + H(+)</text>
        <dbReference type="Rhea" id="RHEA:10580"/>
        <dbReference type="Rhea" id="RHEA-COMP:14738"/>
        <dbReference type="Rhea" id="RHEA-COMP:14740"/>
        <dbReference type="ChEBI" id="CHEBI:15378"/>
        <dbReference type="ChEBI" id="CHEBI:29985"/>
        <dbReference type="ChEBI" id="CHEBI:30616"/>
        <dbReference type="ChEBI" id="CHEBI:43474"/>
        <dbReference type="ChEBI" id="CHEBI:141005"/>
        <dbReference type="ChEBI" id="CHEBI:456216"/>
        <dbReference type="EC" id="6.3.2.17"/>
    </reaction>
</comment>
<comment type="catalytic activity">
    <reaction evidence="19">
        <text>10-formyltetrahydrofolyl-(gamma-L-Glu)(n) + L-glutamate + ATP = 10-formyltetrahydrofolyl-(gamma-L-Glu)(n+1) + ADP + phosphate + H(+)</text>
        <dbReference type="Rhea" id="RHEA:51904"/>
        <dbReference type="Rhea" id="RHEA-COMP:13088"/>
        <dbReference type="Rhea" id="RHEA-COMP:14300"/>
        <dbReference type="ChEBI" id="CHEBI:15378"/>
        <dbReference type="ChEBI" id="CHEBI:29985"/>
        <dbReference type="ChEBI" id="CHEBI:30616"/>
        <dbReference type="ChEBI" id="CHEBI:43474"/>
        <dbReference type="ChEBI" id="CHEBI:134413"/>
        <dbReference type="ChEBI" id="CHEBI:456216"/>
        <dbReference type="EC" id="6.3.2.17"/>
    </reaction>
</comment>
<evidence type="ECO:0000256" key="10">
    <source>
        <dbReference type="ARBA" id="ARBA00022723"/>
    </source>
</evidence>
<evidence type="ECO:0000256" key="19">
    <source>
        <dbReference type="ARBA" id="ARBA00047808"/>
    </source>
</evidence>
<dbReference type="InterPro" id="IPR013221">
    <property type="entry name" value="Mur_ligase_cen"/>
</dbReference>
<dbReference type="PANTHER" id="PTHR11136">
    <property type="entry name" value="FOLYLPOLYGLUTAMATE SYNTHASE-RELATED"/>
    <property type="match status" value="1"/>
</dbReference>
<sequence>MTYQECLTYLYEQLPMFQQVGSSALTKNLDNTIALCQAVGNPQNNFPCVHIAGTNGKGSSSNMLAAVLQSAGYRVGLYTSPHLKEFTERIKVNGADIPADYLIKFVEENIPLFEKIKPSFFEMTVALAFKYFADVQVDIAVVEVGLGGRLDSTNIITPLVSLITNISLDHQNILGNDLAVIAAEKAGIIKKNIPAVISKTQPEIADVFTKKAEAEAAPLHFADQEIAIEPLQIELSRQYFRVKQNNNLLYPNLELGLAGNYQIFNLPGVIKTIQILSEKGFLISEAALKEGLANVNQITGFKGRWQVVSHEPLTICDTGHNEDGIKQIIQQLKSLKRPAVHMVFGVVKDKDVTKILELLPPEYNYYFCQAHLPRALPAPELALMAREIGLTGEAYPDVNLAYEAAKRVAAPADVIFIGGSTFVVAEFEGL</sequence>
<name>A0A5M6DMY2_9BACT</name>
<evidence type="ECO:0000256" key="13">
    <source>
        <dbReference type="ARBA" id="ARBA00022842"/>
    </source>
</evidence>
<keyword evidence="26" id="KW-1185">Reference proteome</keyword>
<evidence type="ECO:0000256" key="14">
    <source>
        <dbReference type="ARBA" id="ARBA00022909"/>
    </source>
</evidence>
<dbReference type="InterPro" id="IPR004101">
    <property type="entry name" value="Mur_ligase_C"/>
</dbReference>
<evidence type="ECO:0000256" key="12">
    <source>
        <dbReference type="ARBA" id="ARBA00022840"/>
    </source>
</evidence>
<evidence type="ECO:0000256" key="6">
    <source>
        <dbReference type="ARBA" id="ARBA00013023"/>
    </source>
</evidence>
<evidence type="ECO:0000256" key="5">
    <source>
        <dbReference type="ARBA" id="ARBA00008276"/>
    </source>
</evidence>
<evidence type="ECO:0000256" key="4">
    <source>
        <dbReference type="ARBA" id="ARBA00005150"/>
    </source>
</evidence>
<dbReference type="InterPro" id="IPR036565">
    <property type="entry name" value="Mur-like_cat_sf"/>
</dbReference>
<evidence type="ECO:0000256" key="16">
    <source>
        <dbReference type="ARBA" id="ARBA00030592"/>
    </source>
</evidence>
<evidence type="ECO:0000313" key="25">
    <source>
        <dbReference type="EMBL" id="KAA5547736.1"/>
    </source>
</evidence>
<dbReference type="NCBIfam" id="TIGR01499">
    <property type="entry name" value="folC"/>
    <property type="match status" value="1"/>
</dbReference>
<dbReference type="GO" id="GO:0046656">
    <property type="term" value="P:folic acid biosynthetic process"/>
    <property type="evidence" value="ECO:0007669"/>
    <property type="project" value="UniProtKB-KW"/>
</dbReference>
<dbReference type="Gene3D" id="3.90.190.20">
    <property type="entry name" value="Mur ligase, C-terminal domain"/>
    <property type="match status" value="1"/>
</dbReference>
<comment type="caution">
    <text evidence="25">The sequence shown here is derived from an EMBL/GenBank/DDBJ whole genome shotgun (WGS) entry which is preliminary data.</text>
</comment>
<gene>
    <name evidence="25" type="ORF">F0145_07245</name>
</gene>
<dbReference type="PROSITE" id="PS01012">
    <property type="entry name" value="FOLYLPOLYGLU_SYNT_2"/>
    <property type="match status" value="1"/>
</dbReference>
<dbReference type="GO" id="GO:0004326">
    <property type="term" value="F:tetrahydrofolylpolyglutamate synthase activity"/>
    <property type="evidence" value="ECO:0007669"/>
    <property type="project" value="UniProtKB-EC"/>
</dbReference>
<feature type="domain" description="Mur ligase central" evidence="24">
    <location>
        <begin position="51"/>
        <end position="268"/>
    </location>
</feature>
<dbReference type="SUPFAM" id="SSF53623">
    <property type="entry name" value="MurD-like peptide ligases, catalytic domain"/>
    <property type="match status" value="1"/>
</dbReference>
<feature type="domain" description="Mur ligase C-terminal" evidence="23">
    <location>
        <begin position="303"/>
        <end position="420"/>
    </location>
</feature>
<dbReference type="EMBL" id="VWSF01000004">
    <property type="protein sequence ID" value="KAA5547736.1"/>
    <property type="molecule type" value="Genomic_DNA"/>
</dbReference>
<protein>
    <recommendedName>
        <fullName evidence="8">Dihydrofolate synthase/folylpolyglutamate synthase</fullName>
        <ecNumber evidence="6">6.3.2.12</ecNumber>
        <ecNumber evidence="7">6.3.2.17</ecNumber>
    </recommendedName>
    <alternativeName>
        <fullName evidence="17">Folylpoly-gamma-glutamate synthetase-dihydrofolate synthetase</fullName>
    </alternativeName>
    <alternativeName>
        <fullName evidence="15">Folylpolyglutamate synthetase</fullName>
    </alternativeName>
    <alternativeName>
        <fullName evidence="16">Tetrahydrofolylpolyglutamate synthase</fullName>
    </alternativeName>
</protein>
<dbReference type="Gene3D" id="3.40.1190.10">
    <property type="entry name" value="Mur-like, catalytic domain"/>
    <property type="match status" value="1"/>
</dbReference>
<evidence type="ECO:0000256" key="2">
    <source>
        <dbReference type="ARBA" id="ARBA00002714"/>
    </source>
</evidence>
<dbReference type="GO" id="GO:0005524">
    <property type="term" value="F:ATP binding"/>
    <property type="evidence" value="ECO:0007669"/>
    <property type="project" value="UniProtKB-KW"/>
</dbReference>
<evidence type="ECO:0000256" key="18">
    <source>
        <dbReference type="ARBA" id="ARBA00047493"/>
    </source>
</evidence>
<evidence type="ECO:0000259" key="23">
    <source>
        <dbReference type="Pfam" id="PF02875"/>
    </source>
</evidence>
<evidence type="ECO:0000256" key="1">
    <source>
        <dbReference type="ARBA" id="ARBA00001946"/>
    </source>
</evidence>
<evidence type="ECO:0000256" key="17">
    <source>
        <dbReference type="ARBA" id="ARBA00032510"/>
    </source>
</evidence>
<evidence type="ECO:0000256" key="15">
    <source>
        <dbReference type="ARBA" id="ARBA00030048"/>
    </source>
</evidence>
<comment type="function">
    <text evidence="2">Functions in two distinct reactions of the de novo folate biosynthetic pathway. Catalyzes the addition of a glutamate residue to dihydropteroate (7,8-dihydropteroate or H2Pte) to form dihydrofolate (7,8-dihydrofolate monoglutamate or H2Pte-Glu). Also catalyzes successive additions of L-glutamate to tetrahydrofolate or 10-formyltetrahydrofolate or 5,10-methylenetetrahydrofolate, leading to folylpolyglutamate derivatives.</text>
</comment>
<evidence type="ECO:0000256" key="20">
    <source>
        <dbReference type="ARBA" id="ARBA00049035"/>
    </source>
</evidence>
<evidence type="ECO:0000256" key="11">
    <source>
        <dbReference type="ARBA" id="ARBA00022741"/>
    </source>
</evidence>
<keyword evidence="11 22" id="KW-0547">Nucleotide-binding</keyword>
<dbReference type="EC" id="6.3.2.17" evidence="7"/>
<comment type="cofactor">
    <cofactor evidence="1">
        <name>Mg(2+)</name>
        <dbReference type="ChEBI" id="CHEBI:18420"/>
    </cofactor>
</comment>
<organism evidence="25 26">
    <name type="scientific">Adhaeribacter rhizoryzae</name>
    <dbReference type="NCBI Taxonomy" id="2607907"/>
    <lineage>
        <taxon>Bacteria</taxon>
        <taxon>Pseudomonadati</taxon>
        <taxon>Bacteroidota</taxon>
        <taxon>Cytophagia</taxon>
        <taxon>Cytophagales</taxon>
        <taxon>Hymenobacteraceae</taxon>
        <taxon>Adhaeribacter</taxon>
    </lineage>
</organism>
<keyword evidence="9 22" id="KW-0436">Ligase</keyword>